<dbReference type="Pfam" id="PF00533">
    <property type="entry name" value="BRCT"/>
    <property type="match status" value="2"/>
</dbReference>
<organism evidence="3 4">
    <name type="scientific">Pythium oligandrum</name>
    <name type="common">Mycoparasitic fungus</name>
    <dbReference type="NCBI Taxonomy" id="41045"/>
    <lineage>
        <taxon>Eukaryota</taxon>
        <taxon>Sar</taxon>
        <taxon>Stramenopiles</taxon>
        <taxon>Oomycota</taxon>
        <taxon>Peronosporomycetes</taxon>
        <taxon>Pythiales</taxon>
        <taxon>Pythiaceae</taxon>
        <taxon>Pythium</taxon>
    </lineage>
</organism>
<evidence type="ECO:0000259" key="2">
    <source>
        <dbReference type="PROSITE" id="PS50172"/>
    </source>
</evidence>
<evidence type="ECO:0000256" key="1">
    <source>
        <dbReference type="SAM" id="MobiDB-lite"/>
    </source>
</evidence>
<dbReference type="PANTHER" id="PTHR14625">
    <property type="entry name" value="MICROCEPHALIN"/>
    <property type="match status" value="1"/>
</dbReference>
<dbReference type="SUPFAM" id="SSF52113">
    <property type="entry name" value="BRCT domain"/>
    <property type="match status" value="3"/>
</dbReference>
<dbReference type="AlphaFoldDB" id="A0A8K1CN95"/>
<dbReference type="Pfam" id="PF16589">
    <property type="entry name" value="BRCT_2"/>
    <property type="match status" value="1"/>
</dbReference>
<reference evidence="3" key="1">
    <citation type="submission" date="2019-03" db="EMBL/GenBank/DDBJ databases">
        <title>Long read genome sequence of the mycoparasitic Pythium oligandrum ATCC 38472 isolated from sugarbeet rhizosphere.</title>
        <authorList>
            <person name="Gaulin E."/>
        </authorList>
    </citation>
    <scope>NUCLEOTIDE SEQUENCE</scope>
    <source>
        <strain evidence="3">ATCC 38472_TT</strain>
    </source>
</reference>
<proteinExistence type="predicted"/>
<keyword evidence="4" id="KW-1185">Reference proteome</keyword>
<feature type="domain" description="BRCT" evidence="2">
    <location>
        <begin position="532"/>
        <end position="592"/>
    </location>
</feature>
<dbReference type="Gene3D" id="3.40.50.10190">
    <property type="entry name" value="BRCT domain"/>
    <property type="match status" value="3"/>
</dbReference>
<accession>A0A8K1CN95</accession>
<feature type="region of interest" description="Disordered" evidence="1">
    <location>
        <begin position="199"/>
        <end position="335"/>
    </location>
</feature>
<evidence type="ECO:0000313" key="4">
    <source>
        <dbReference type="Proteomes" id="UP000794436"/>
    </source>
</evidence>
<protein>
    <recommendedName>
        <fullName evidence="2">BRCT domain-containing protein</fullName>
    </recommendedName>
</protein>
<dbReference type="PROSITE" id="PS50172">
    <property type="entry name" value="BRCT"/>
    <property type="match status" value="3"/>
</dbReference>
<feature type="compositionally biased region" description="Low complexity" evidence="1">
    <location>
        <begin position="244"/>
        <end position="257"/>
    </location>
</feature>
<dbReference type="InterPro" id="IPR036420">
    <property type="entry name" value="BRCT_dom_sf"/>
</dbReference>
<feature type="domain" description="BRCT" evidence="2">
    <location>
        <begin position="90"/>
        <end position="191"/>
    </location>
</feature>
<dbReference type="CDD" id="cd17751">
    <property type="entry name" value="BRCT_microcephalin_rpt3"/>
    <property type="match status" value="1"/>
</dbReference>
<feature type="region of interest" description="Disordered" evidence="1">
    <location>
        <begin position="384"/>
        <end position="496"/>
    </location>
</feature>
<dbReference type="PANTHER" id="PTHR14625:SF3">
    <property type="entry name" value="MICROCEPHALIN"/>
    <property type="match status" value="1"/>
</dbReference>
<dbReference type="CDD" id="cd17736">
    <property type="entry name" value="BRCT_microcephalin_rpt2"/>
    <property type="match status" value="1"/>
</dbReference>
<dbReference type="SMART" id="SM00292">
    <property type="entry name" value="BRCT"/>
    <property type="match status" value="3"/>
</dbReference>
<dbReference type="CDD" id="cd17716">
    <property type="entry name" value="BRCT_microcephalin_rpt1"/>
    <property type="match status" value="1"/>
</dbReference>
<sequence length="704" mass="75255">MPTTPTVSAASTAVAAAAAAALLAGSSRGMSNARTPAGQRGRVVMRSTTPGRRRMSLAAGDRPRVTVNFGSLRANGMPKASTPPPPSNVDVSKLLKGVCAMVDVRVGGDAQIDCSDVVARKLQQMGATIAKRFSPRVTHVVLSTFTQLWKDKLAKWQAGNGQHRPVEIVSQLWVNACFVNQQRMKESVFFPVKAPTESVVTPRGRVAKKEGSGTDSVPTESAPTPGATSSTPLGSKKASPPEATKTTSVGTKKVTPPKSKRATPPGKKTDASSGAKSVGVSTPAPRPVARKRRALSMEPMTSDAILKLLGESSNKKPRTEEPTTSAPIAETNPHPAKKMLDMDHLAKFTPPVRTPVKTRRRQTIATPSIILSELTITANKDDCVSESCSEGEGPPKAPTPAAAAPSVEQSSDPTAISDTVAESDIEQTPSEPVVACDTPAPAEVSKESRSSIFTPVAPSKDEKLTTIPMTPQPPRKKAKTAPPTPSSERQQTRSSRAVIGITGVDSETRGIIECAVHAIDANSANGESHRKSRVVKSVDYAAAVTHLIVGKDTKRTMKVLFAIARGAWIVSESWVFASLEKEQWLPEEEFELDRFSNRVSRLYPEKRHIFRSIRFFVGANVEPSREVLTSLIQCAGGEVVNQISTATMCVCGDGSLLRRANRAKIKLVTPKWLFDSIATMKLVDDTKYSVVESLEESRRATVAG</sequence>
<feature type="compositionally biased region" description="Polar residues" evidence="1">
    <location>
        <begin position="407"/>
        <end position="417"/>
    </location>
</feature>
<comment type="caution">
    <text evidence="3">The sequence shown here is derived from an EMBL/GenBank/DDBJ whole genome shotgun (WGS) entry which is preliminary data.</text>
</comment>
<dbReference type="EMBL" id="SPLM01000037">
    <property type="protein sequence ID" value="TMW65720.1"/>
    <property type="molecule type" value="Genomic_DNA"/>
</dbReference>
<dbReference type="GO" id="GO:0000278">
    <property type="term" value="P:mitotic cell cycle"/>
    <property type="evidence" value="ECO:0007669"/>
    <property type="project" value="TreeGrafter"/>
</dbReference>
<gene>
    <name evidence="3" type="ORF">Poli38472_008362</name>
</gene>
<dbReference type="InterPro" id="IPR022047">
    <property type="entry name" value="Microcephalin-like"/>
</dbReference>
<dbReference type="Proteomes" id="UP000794436">
    <property type="component" value="Unassembled WGS sequence"/>
</dbReference>
<feature type="compositionally biased region" description="Polar residues" evidence="1">
    <location>
        <begin position="213"/>
        <end position="233"/>
    </location>
</feature>
<evidence type="ECO:0000313" key="3">
    <source>
        <dbReference type="EMBL" id="TMW65720.1"/>
    </source>
</evidence>
<dbReference type="InterPro" id="IPR001357">
    <property type="entry name" value="BRCT_dom"/>
</dbReference>
<dbReference type="OrthoDB" id="2384350at2759"/>
<feature type="domain" description="BRCT" evidence="2">
    <location>
        <begin position="605"/>
        <end position="690"/>
    </location>
</feature>
<name>A0A8K1CN95_PYTOL</name>
<feature type="compositionally biased region" description="Polar residues" evidence="1">
    <location>
        <begin position="486"/>
        <end position="495"/>
    </location>
</feature>